<evidence type="ECO:0000313" key="5">
    <source>
        <dbReference type="EMBL" id="SES18322.1"/>
    </source>
</evidence>
<dbReference type="Gene3D" id="2.40.100.10">
    <property type="entry name" value="Cyclophilin-like"/>
    <property type="match status" value="1"/>
</dbReference>
<dbReference type="Pfam" id="PF02682">
    <property type="entry name" value="CT_C_D"/>
    <property type="match status" value="1"/>
</dbReference>
<dbReference type="GO" id="GO:0005524">
    <property type="term" value="F:ATP binding"/>
    <property type="evidence" value="ECO:0007669"/>
    <property type="project" value="UniProtKB-KW"/>
</dbReference>
<keyword evidence="1" id="KW-0547">Nucleotide-binding</keyword>
<gene>
    <name evidence="5" type="ORF">SAMN05518684_11010</name>
</gene>
<dbReference type="AlphaFoldDB" id="A0A1H9V9E3"/>
<dbReference type="NCBIfam" id="TIGR00370">
    <property type="entry name" value="5-oxoprolinase subunit PxpB"/>
    <property type="match status" value="1"/>
</dbReference>
<protein>
    <submittedName>
        <fullName evidence="5">Inhibitor of KinA</fullName>
    </submittedName>
</protein>
<accession>A0A1H9V9E3</accession>
<dbReference type="EMBL" id="FOGT01000010">
    <property type="protein sequence ID" value="SES18322.1"/>
    <property type="molecule type" value="Genomic_DNA"/>
</dbReference>
<dbReference type="Gene3D" id="3.30.1360.40">
    <property type="match status" value="1"/>
</dbReference>
<dbReference type="STRING" id="1601833.SAMN05518684_11010"/>
<keyword evidence="3" id="KW-0067">ATP-binding</keyword>
<dbReference type="GO" id="GO:0016787">
    <property type="term" value="F:hydrolase activity"/>
    <property type="evidence" value="ECO:0007669"/>
    <property type="project" value="UniProtKB-KW"/>
</dbReference>
<dbReference type="InterPro" id="IPR010016">
    <property type="entry name" value="PxpB"/>
</dbReference>
<keyword evidence="6" id="KW-1185">Reference proteome</keyword>
<proteinExistence type="predicted"/>
<organism evidence="5 6">
    <name type="scientific">Salipaludibacillus aurantiacus</name>
    <dbReference type="NCBI Taxonomy" id="1601833"/>
    <lineage>
        <taxon>Bacteria</taxon>
        <taxon>Bacillati</taxon>
        <taxon>Bacillota</taxon>
        <taxon>Bacilli</taxon>
        <taxon>Bacillales</taxon>
        <taxon>Bacillaceae</taxon>
    </lineage>
</organism>
<dbReference type="SUPFAM" id="SSF160467">
    <property type="entry name" value="PH0987 N-terminal domain-like"/>
    <property type="match status" value="1"/>
</dbReference>
<evidence type="ECO:0000256" key="1">
    <source>
        <dbReference type="ARBA" id="ARBA00022741"/>
    </source>
</evidence>
<feature type="domain" description="Carboxyltransferase" evidence="4">
    <location>
        <begin position="3"/>
        <end position="207"/>
    </location>
</feature>
<dbReference type="InterPro" id="IPR029000">
    <property type="entry name" value="Cyclophilin-like_dom_sf"/>
</dbReference>
<dbReference type="OrthoDB" id="9778567at2"/>
<evidence type="ECO:0000256" key="3">
    <source>
        <dbReference type="ARBA" id="ARBA00022840"/>
    </source>
</evidence>
<sequence>MYPLISPLGDRAVRMTFGDRLTEKANDSVQAAYSRLDHAELEYISEMVPGYVTLTVYYDPLKAPAYNKMLHQLKNAAKAGQPLESDFSQKRHLILPVYYGGNKGPDLEEVARWNSLETEEVIKRHTGATYRVYMMGFAPGFPYLGELDETLATPRRKTPRKKVPSGSVGIAGPQTGVYSVDSPGGWQIIGHTPVRLFDAGKEEPVLIKAGDLISFKSVNEQEYEDIFHECEKGIYRPSIE</sequence>
<reference evidence="6" key="1">
    <citation type="submission" date="2016-10" db="EMBL/GenBank/DDBJ databases">
        <authorList>
            <person name="Varghese N."/>
            <person name="Submissions S."/>
        </authorList>
    </citation>
    <scope>NUCLEOTIDE SEQUENCE [LARGE SCALE GENOMIC DNA]</scope>
    <source>
        <strain evidence="6">S9</strain>
    </source>
</reference>
<evidence type="ECO:0000313" key="6">
    <source>
        <dbReference type="Proteomes" id="UP000198571"/>
    </source>
</evidence>
<keyword evidence="2" id="KW-0378">Hydrolase</keyword>
<evidence type="ECO:0000259" key="4">
    <source>
        <dbReference type="SMART" id="SM00796"/>
    </source>
</evidence>
<dbReference type="SUPFAM" id="SSF50891">
    <property type="entry name" value="Cyclophilin-like"/>
    <property type="match status" value="1"/>
</dbReference>
<dbReference type="SMART" id="SM00796">
    <property type="entry name" value="AHS1"/>
    <property type="match status" value="1"/>
</dbReference>
<dbReference type="RefSeq" id="WP_093052820.1">
    <property type="nucleotide sequence ID" value="NZ_FOGT01000010.1"/>
</dbReference>
<dbReference type="PANTHER" id="PTHR34698">
    <property type="entry name" value="5-OXOPROLINASE SUBUNIT B"/>
    <property type="match status" value="1"/>
</dbReference>
<dbReference type="Proteomes" id="UP000198571">
    <property type="component" value="Unassembled WGS sequence"/>
</dbReference>
<evidence type="ECO:0000256" key="2">
    <source>
        <dbReference type="ARBA" id="ARBA00022801"/>
    </source>
</evidence>
<name>A0A1H9V9E3_9BACI</name>
<dbReference type="PANTHER" id="PTHR34698:SF2">
    <property type="entry name" value="5-OXOPROLINASE SUBUNIT B"/>
    <property type="match status" value="1"/>
</dbReference>
<dbReference type="InterPro" id="IPR003833">
    <property type="entry name" value="CT_C_D"/>
</dbReference>